<evidence type="ECO:0000256" key="2">
    <source>
        <dbReference type="SAM" id="SignalP"/>
    </source>
</evidence>
<dbReference type="EMBL" id="JAOQAZ010000019">
    <property type="protein sequence ID" value="KAJ4256250.1"/>
    <property type="molecule type" value="Genomic_DNA"/>
</dbReference>
<protein>
    <recommendedName>
        <fullName evidence="3">SCP domain-containing protein</fullName>
    </recommendedName>
</protein>
<dbReference type="InterPro" id="IPR001283">
    <property type="entry name" value="CRISP-related"/>
</dbReference>
<gene>
    <name evidence="4" type="ORF">NW762_009330</name>
</gene>
<feature type="chain" id="PRO_5040802076" description="SCP domain-containing protein" evidence="2">
    <location>
        <begin position="20"/>
        <end position="283"/>
    </location>
</feature>
<feature type="region of interest" description="Disordered" evidence="1">
    <location>
        <begin position="107"/>
        <end position="127"/>
    </location>
</feature>
<dbReference type="Proteomes" id="UP001152049">
    <property type="component" value="Unassembled WGS sequence"/>
</dbReference>
<name>A0A9W8VEP6_9HYPO</name>
<evidence type="ECO:0000256" key="1">
    <source>
        <dbReference type="SAM" id="MobiDB-lite"/>
    </source>
</evidence>
<feature type="compositionally biased region" description="Acidic residues" evidence="1">
    <location>
        <begin position="50"/>
        <end position="59"/>
    </location>
</feature>
<organism evidence="4 5">
    <name type="scientific">Fusarium torreyae</name>
    <dbReference type="NCBI Taxonomy" id="1237075"/>
    <lineage>
        <taxon>Eukaryota</taxon>
        <taxon>Fungi</taxon>
        <taxon>Dikarya</taxon>
        <taxon>Ascomycota</taxon>
        <taxon>Pezizomycotina</taxon>
        <taxon>Sordariomycetes</taxon>
        <taxon>Hypocreomycetidae</taxon>
        <taxon>Hypocreales</taxon>
        <taxon>Nectriaceae</taxon>
        <taxon>Fusarium</taxon>
    </lineage>
</organism>
<sequence length="283" mass="30381">MLPTTSLLLAAHFLAGVIAAPAPESLINADVSIGGHSGSDVLPEAAFDTSSEDSSEDSSDSTSSASISAENDYKVPKDYQKYRILDVGVDFTRLSLDPILCDPNSVSNSPTACEVTKSSSSKSSDRRSLFQKLTTRALTSDKKAALQLHNDARAKVKVAALQWDSKLEAAAKAYAEKLAKSGKLTHSTSDQRPNQGENLAYAWSSGGFKYPNKAGAQGWLNEKKAYHGEVIPKGNFSDYGHYTQAVWKTSTKFGMHSAQDSKGAWYTVGRYSGPGNIVGQKPY</sequence>
<dbReference type="OrthoDB" id="43654at2759"/>
<feature type="domain" description="SCP" evidence="3">
    <location>
        <begin position="140"/>
        <end position="279"/>
    </location>
</feature>
<proteinExistence type="predicted"/>
<evidence type="ECO:0000259" key="3">
    <source>
        <dbReference type="SMART" id="SM00198"/>
    </source>
</evidence>
<feature type="compositionally biased region" description="Low complexity" evidence="1">
    <location>
        <begin position="60"/>
        <end position="69"/>
    </location>
</feature>
<dbReference type="PRINTS" id="PR00837">
    <property type="entry name" value="V5TPXLIKE"/>
</dbReference>
<dbReference type="InterPro" id="IPR035940">
    <property type="entry name" value="CAP_sf"/>
</dbReference>
<dbReference type="InterPro" id="IPR014044">
    <property type="entry name" value="CAP_dom"/>
</dbReference>
<keyword evidence="5" id="KW-1185">Reference proteome</keyword>
<dbReference type="Pfam" id="PF00188">
    <property type="entry name" value="CAP"/>
    <property type="match status" value="1"/>
</dbReference>
<evidence type="ECO:0000313" key="5">
    <source>
        <dbReference type="Proteomes" id="UP001152049"/>
    </source>
</evidence>
<comment type="caution">
    <text evidence="4">The sequence shown here is derived from an EMBL/GenBank/DDBJ whole genome shotgun (WGS) entry which is preliminary data.</text>
</comment>
<dbReference type="SUPFAM" id="SSF55797">
    <property type="entry name" value="PR-1-like"/>
    <property type="match status" value="1"/>
</dbReference>
<dbReference type="PANTHER" id="PTHR10334">
    <property type="entry name" value="CYSTEINE-RICH SECRETORY PROTEIN-RELATED"/>
    <property type="match status" value="1"/>
</dbReference>
<accession>A0A9W8VEP6</accession>
<feature type="signal peptide" evidence="2">
    <location>
        <begin position="1"/>
        <end position="19"/>
    </location>
</feature>
<reference evidence="4" key="1">
    <citation type="submission" date="2022-09" db="EMBL/GenBank/DDBJ databases">
        <title>Fusarium specimens isolated from Avocado Roots.</title>
        <authorList>
            <person name="Stajich J."/>
            <person name="Roper C."/>
            <person name="Heimlech-Rivalta G."/>
        </authorList>
    </citation>
    <scope>NUCLEOTIDE SEQUENCE</scope>
    <source>
        <strain evidence="4">CF00136</strain>
    </source>
</reference>
<evidence type="ECO:0000313" key="4">
    <source>
        <dbReference type="EMBL" id="KAJ4256250.1"/>
    </source>
</evidence>
<dbReference type="AlphaFoldDB" id="A0A9W8VEP6"/>
<feature type="region of interest" description="Disordered" evidence="1">
    <location>
        <begin position="42"/>
        <end position="69"/>
    </location>
</feature>
<keyword evidence="2" id="KW-0732">Signal</keyword>
<dbReference type="SMART" id="SM00198">
    <property type="entry name" value="SCP"/>
    <property type="match status" value="1"/>
</dbReference>
<dbReference type="Gene3D" id="3.40.33.10">
    <property type="entry name" value="CAP"/>
    <property type="match status" value="1"/>
</dbReference>